<name>A0ABQ3RAH3_STRRR</name>
<evidence type="ECO:0000313" key="2">
    <source>
        <dbReference type="EMBL" id="GHI52864.1"/>
    </source>
</evidence>
<dbReference type="EMBL" id="BNEA01000010">
    <property type="protein sequence ID" value="GHI52864.1"/>
    <property type="molecule type" value="Genomic_DNA"/>
</dbReference>
<keyword evidence="3" id="KW-1185">Reference proteome</keyword>
<evidence type="ECO:0000313" key="1">
    <source>
        <dbReference type="EMBL" id="GHI52847.1"/>
    </source>
</evidence>
<dbReference type="Proteomes" id="UP000646738">
    <property type="component" value="Unassembled WGS sequence"/>
</dbReference>
<accession>A0ABQ3RAH3</accession>
<comment type="caution">
    <text evidence="2">The sequence shown here is derived from an EMBL/GenBank/DDBJ whole genome shotgun (WGS) entry which is preliminary data.</text>
</comment>
<sequence>MQDIPETTGERLARAMRAHGLAVSALFSRHGGGGRIVVDIEGGGEIWITGANGQIDRQTGDHFGWGAVYRPYGERSGEGETRIYESTGTRAAFERDTAALIVAVVQCAAARRLAPA</sequence>
<gene>
    <name evidence="1" type="ORF">Srubr_26930</name>
    <name evidence="2" type="ORF">Srubr_27100</name>
</gene>
<protein>
    <submittedName>
        <fullName evidence="2">Uncharacterized protein</fullName>
    </submittedName>
</protein>
<dbReference type="EMBL" id="BNEA01000010">
    <property type="protein sequence ID" value="GHI52847.1"/>
    <property type="molecule type" value="Genomic_DNA"/>
</dbReference>
<proteinExistence type="predicted"/>
<dbReference type="RefSeq" id="WP_189999973.1">
    <property type="nucleotide sequence ID" value="NZ_BNCB01000046.1"/>
</dbReference>
<reference evidence="3" key="2">
    <citation type="submission" date="2023-07" db="EMBL/GenBank/DDBJ databases">
        <title>Whole genome shotgun sequence of Streptomyces achromogenes subsp. rubradiris NBRC 14000.</title>
        <authorList>
            <person name="Komaki H."/>
            <person name="Tamura T."/>
        </authorList>
    </citation>
    <scope>NUCLEOTIDE SEQUENCE [LARGE SCALE GENOMIC DNA]</scope>
    <source>
        <strain evidence="3">NBRC 14000</strain>
    </source>
</reference>
<organism evidence="2 3">
    <name type="scientific">Streptomyces rubradiris</name>
    <name type="common">Streptomyces achromogenes subsp. rubradiris</name>
    <dbReference type="NCBI Taxonomy" id="285531"/>
    <lineage>
        <taxon>Bacteria</taxon>
        <taxon>Bacillati</taxon>
        <taxon>Actinomycetota</taxon>
        <taxon>Actinomycetes</taxon>
        <taxon>Kitasatosporales</taxon>
        <taxon>Streptomycetaceae</taxon>
        <taxon>Streptomyces</taxon>
    </lineage>
</organism>
<evidence type="ECO:0000313" key="3">
    <source>
        <dbReference type="Proteomes" id="UP000646738"/>
    </source>
</evidence>
<reference evidence="2" key="1">
    <citation type="submission" date="2020-09" db="EMBL/GenBank/DDBJ databases">
        <title>Whole genome shotgun sequence of Streptomyces achromogenes subsp. rubradiris NBRC 14000.</title>
        <authorList>
            <person name="Komaki H."/>
            <person name="Tamura T."/>
        </authorList>
    </citation>
    <scope>NUCLEOTIDE SEQUENCE</scope>
    <source>
        <strain evidence="2">NBRC 14000</strain>
    </source>
</reference>